<name>A0ABW7A808_9ACTN</name>
<dbReference type="Pfam" id="PF01526">
    <property type="entry name" value="DDE_Tnp_Tn3"/>
    <property type="match status" value="1"/>
</dbReference>
<reference evidence="2 3" key="1">
    <citation type="submission" date="2024-10" db="EMBL/GenBank/DDBJ databases">
        <authorList>
            <person name="Topkara A.R."/>
            <person name="Saygin H."/>
        </authorList>
    </citation>
    <scope>NUCLEOTIDE SEQUENCE [LARGE SCALE GENOMIC DNA]</scope>
    <source>
        <strain evidence="2 3">M3C6</strain>
    </source>
</reference>
<dbReference type="InterPro" id="IPR002513">
    <property type="entry name" value="Tn3_Tnp_DDE_dom"/>
</dbReference>
<evidence type="ECO:0000313" key="3">
    <source>
        <dbReference type="Proteomes" id="UP001603978"/>
    </source>
</evidence>
<feature type="domain" description="Tn3 transposase DDE" evidence="1">
    <location>
        <begin position="3"/>
        <end position="345"/>
    </location>
</feature>
<proteinExistence type="predicted"/>
<evidence type="ECO:0000259" key="1">
    <source>
        <dbReference type="Pfam" id="PF01526"/>
    </source>
</evidence>
<gene>
    <name evidence="2" type="ORF">ACFLIM_09785</name>
</gene>
<dbReference type="RefSeq" id="WP_393164137.1">
    <property type="nucleotide sequence ID" value="NZ_JBICRM010000005.1"/>
</dbReference>
<keyword evidence="3" id="KW-1185">Reference proteome</keyword>
<dbReference type="EMBL" id="JBICRM010000005">
    <property type="protein sequence ID" value="MFG1703471.1"/>
    <property type="molecule type" value="Genomic_DNA"/>
</dbReference>
<accession>A0ABW7A808</accession>
<protein>
    <submittedName>
        <fullName evidence="2">Tn3 family transposase</fullName>
    </submittedName>
</protein>
<comment type="caution">
    <text evidence="2">The sequence shown here is derived from an EMBL/GenBank/DDBJ whole genome shotgun (WGS) entry which is preliminary data.</text>
</comment>
<evidence type="ECO:0000313" key="2">
    <source>
        <dbReference type="EMBL" id="MFG1703471.1"/>
    </source>
</evidence>
<dbReference type="Proteomes" id="UP001603978">
    <property type="component" value="Unassembled WGS sequence"/>
</dbReference>
<sequence>MRAVAAGDHPHTEDDLRYVRRRYLTVESCREVARIIANATFAARHSALWGEGTTAVASDSTHFSAFDQNIFTEWHSRYRRAKRGVLIYWTVDVAGSMAVHSQLISCSASEVHAMVEGAMRHGTDMEIEQNFVNSHGATFVGFGITRLLDFDLIARFKQINKMKLYVPGRGDQSSYPLLAPALTRPIRWEIIEHNYDLMMKYATAIRLRTASTEALLRRFTSETTHPAYAAMLEVGRAQRSIFLARWLRDRDLQRETESGLNVVENYNGVNDYIRFGKRGELASNRREEQELGMLCLHVLQSCLGLINTLMIQDTLTLPEWQGVLTDADRRGLTPIFHSNMTPYGEIQLRTDRRLELTSLPGEARLDQQPNGQRP</sequence>
<organism evidence="2 3">
    <name type="scientific">Nonomuraea marmarensis</name>
    <dbReference type="NCBI Taxonomy" id="3351344"/>
    <lineage>
        <taxon>Bacteria</taxon>
        <taxon>Bacillati</taxon>
        <taxon>Actinomycetota</taxon>
        <taxon>Actinomycetes</taxon>
        <taxon>Streptosporangiales</taxon>
        <taxon>Streptosporangiaceae</taxon>
        <taxon>Nonomuraea</taxon>
    </lineage>
</organism>